<evidence type="ECO:0000313" key="3">
    <source>
        <dbReference type="Proteomes" id="UP001501690"/>
    </source>
</evidence>
<feature type="transmembrane region" description="Helical" evidence="1">
    <location>
        <begin position="12"/>
        <end position="34"/>
    </location>
</feature>
<evidence type="ECO:0000256" key="1">
    <source>
        <dbReference type="SAM" id="Phobius"/>
    </source>
</evidence>
<dbReference type="Proteomes" id="UP001501690">
    <property type="component" value="Unassembled WGS sequence"/>
</dbReference>
<keyword evidence="3" id="KW-1185">Reference proteome</keyword>
<dbReference type="Pfam" id="PF18936">
    <property type="entry name" value="DUF5684"/>
    <property type="match status" value="1"/>
</dbReference>
<evidence type="ECO:0008006" key="4">
    <source>
        <dbReference type="Google" id="ProtNLM"/>
    </source>
</evidence>
<keyword evidence="1" id="KW-0472">Membrane</keyword>
<feature type="transmembrane region" description="Helical" evidence="1">
    <location>
        <begin position="65"/>
        <end position="86"/>
    </location>
</feature>
<dbReference type="EMBL" id="BAAAPL010000002">
    <property type="protein sequence ID" value="GAA1700356.1"/>
    <property type="molecule type" value="Genomic_DNA"/>
</dbReference>
<organism evidence="2 3">
    <name type="scientific">Microbacterium sediminicola</name>
    <dbReference type="NCBI Taxonomy" id="415210"/>
    <lineage>
        <taxon>Bacteria</taxon>
        <taxon>Bacillati</taxon>
        <taxon>Actinomycetota</taxon>
        <taxon>Actinomycetes</taxon>
        <taxon>Micrococcales</taxon>
        <taxon>Microbacteriaceae</taxon>
        <taxon>Microbacterium</taxon>
    </lineage>
</organism>
<protein>
    <recommendedName>
        <fullName evidence="4">Signal peptidase I</fullName>
    </recommendedName>
</protein>
<gene>
    <name evidence="2" type="ORF">GCM10009808_17470</name>
</gene>
<name>A0ABP4U7G1_9MICO</name>
<sequence length="124" mass="13523">MVLASITDTAAITSAWTGTIFALIFYVIVVIALWRVFSKAGYPGVLAIIPIVNMFVLVKVGGMSAWWGLLYFVPIANFVLSIVVAIKVGRNFGHGGAFSFFLLWLFSVVGYFIIGYGSSKYVKV</sequence>
<keyword evidence="1" id="KW-1133">Transmembrane helix</keyword>
<evidence type="ECO:0000313" key="2">
    <source>
        <dbReference type="EMBL" id="GAA1700356.1"/>
    </source>
</evidence>
<reference evidence="3" key="1">
    <citation type="journal article" date="2019" name="Int. J. Syst. Evol. Microbiol.">
        <title>The Global Catalogue of Microorganisms (GCM) 10K type strain sequencing project: providing services to taxonomists for standard genome sequencing and annotation.</title>
        <authorList>
            <consortium name="The Broad Institute Genomics Platform"/>
            <consortium name="The Broad Institute Genome Sequencing Center for Infectious Disease"/>
            <person name="Wu L."/>
            <person name="Ma J."/>
        </authorList>
    </citation>
    <scope>NUCLEOTIDE SEQUENCE [LARGE SCALE GENOMIC DNA]</scope>
    <source>
        <strain evidence="3">JCM 15577</strain>
    </source>
</reference>
<dbReference type="InterPro" id="IPR043739">
    <property type="entry name" value="DUF5684"/>
</dbReference>
<feature type="transmembrane region" description="Helical" evidence="1">
    <location>
        <begin position="40"/>
        <end position="58"/>
    </location>
</feature>
<comment type="caution">
    <text evidence="2">The sequence shown here is derived from an EMBL/GenBank/DDBJ whole genome shotgun (WGS) entry which is preliminary data.</text>
</comment>
<feature type="transmembrane region" description="Helical" evidence="1">
    <location>
        <begin position="92"/>
        <end position="114"/>
    </location>
</feature>
<proteinExistence type="predicted"/>
<dbReference type="RefSeq" id="WP_344071645.1">
    <property type="nucleotide sequence ID" value="NZ_BAAAPL010000002.1"/>
</dbReference>
<accession>A0ABP4U7G1</accession>
<keyword evidence="1" id="KW-0812">Transmembrane</keyword>